<dbReference type="InterPro" id="IPR005495">
    <property type="entry name" value="LptG/LptF_permease"/>
</dbReference>
<feature type="transmembrane region" description="Helical" evidence="6">
    <location>
        <begin position="283"/>
        <end position="301"/>
    </location>
</feature>
<dbReference type="GO" id="GO:0043190">
    <property type="term" value="C:ATP-binding cassette (ABC) transporter complex"/>
    <property type="evidence" value="ECO:0007669"/>
    <property type="project" value="TreeGrafter"/>
</dbReference>
<evidence type="ECO:0000256" key="1">
    <source>
        <dbReference type="ARBA" id="ARBA00004651"/>
    </source>
</evidence>
<comment type="caution">
    <text evidence="7">The sequence shown here is derived from an EMBL/GenBank/DDBJ whole genome shotgun (WGS) entry which is preliminary data.</text>
</comment>
<feature type="transmembrane region" description="Helical" evidence="6">
    <location>
        <begin position="308"/>
        <end position="327"/>
    </location>
</feature>
<dbReference type="RefSeq" id="WP_133283727.1">
    <property type="nucleotide sequence ID" value="NZ_SMSI01000001.1"/>
</dbReference>
<dbReference type="Pfam" id="PF03739">
    <property type="entry name" value="LptF_LptG"/>
    <property type="match status" value="1"/>
</dbReference>
<protein>
    <submittedName>
        <fullName evidence="7">LptF/LptG family permease</fullName>
    </submittedName>
</protein>
<keyword evidence="5 6" id="KW-0472">Membrane</keyword>
<sequence length="402" mass="44407">MREFEGYLFRRMAVLTFWSLVSATLLVLTTQVLLRLNILTSSEQALLAFGKITIFLIPSVLSIVAPFALLIGITQVLNGMNSDSELVVMESAGAGQWVVLRPILALSVLISALTFASANVLEPRANRAFGDTLAAASADLLSLAVRKGSFQRLSDGLYVHIDEMFPGGEFGGIFLSDRRSENTDLVYFANRGRVVQVADERFLVLAEGQAQQRDTKSGNISIVTFDSYALDLSSFLPSTGDRKIFRPREQSTPYLLNPPEDDFFRKRYPGEISKEVVERMTGWLYPLAFGFLAFIYMGKAVTNRQEKVQSIVGVVGGVVLLRAFGFYSAEEAGQSTAMYLAAFAVPVAATAISFLLAATGATPRMPSAISRRIAIVTHRVTKLYEQLEARYRRKLRREAKVR</sequence>
<evidence type="ECO:0000256" key="6">
    <source>
        <dbReference type="SAM" id="Phobius"/>
    </source>
</evidence>
<dbReference type="PANTHER" id="PTHR33529:SF6">
    <property type="entry name" value="YJGP_YJGQ FAMILY PERMEASE"/>
    <property type="match status" value="1"/>
</dbReference>
<organism evidence="7 8">
    <name type="scientific">Pseudohoeflea suaedae</name>
    <dbReference type="NCBI Taxonomy" id="877384"/>
    <lineage>
        <taxon>Bacteria</taxon>
        <taxon>Pseudomonadati</taxon>
        <taxon>Pseudomonadota</taxon>
        <taxon>Alphaproteobacteria</taxon>
        <taxon>Hyphomicrobiales</taxon>
        <taxon>Rhizobiaceae</taxon>
        <taxon>Pseudohoeflea</taxon>
    </lineage>
</organism>
<accession>A0A4R5PPV2</accession>
<evidence type="ECO:0000313" key="8">
    <source>
        <dbReference type="Proteomes" id="UP000295131"/>
    </source>
</evidence>
<evidence type="ECO:0000256" key="2">
    <source>
        <dbReference type="ARBA" id="ARBA00022475"/>
    </source>
</evidence>
<evidence type="ECO:0000313" key="7">
    <source>
        <dbReference type="EMBL" id="TDH38893.1"/>
    </source>
</evidence>
<evidence type="ECO:0000256" key="3">
    <source>
        <dbReference type="ARBA" id="ARBA00022692"/>
    </source>
</evidence>
<reference evidence="7 8" key="1">
    <citation type="journal article" date="2013" name="Int. J. Syst. Evol. Microbiol.">
        <title>Hoeflea suaedae sp. nov., an endophytic bacterium isolated from the root of the halophyte Suaeda maritima.</title>
        <authorList>
            <person name="Chung E.J."/>
            <person name="Park J.A."/>
            <person name="Pramanik P."/>
            <person name="Bibi F."/>
            <person name="Jeon C.O."/>
            <person name="Chung Y.R."/>
        </authorList>
    </citation>
    <scope>NUCLEOTIDE SEQUENCE [LARGE SCALE GENOMIC DNA]</scope>
    <source>
        <strain evidence="7 8">YC6898</strain>
    </source>
</reference>
<feature type="transmembrane region" description="Helical" evidence="6">
    <location>
        <begin position="12"/>
        <end position="34"/>
    </location>
</feature>
<keyword evidence="2" id="KW-1003">Cell membrane</keyword>
<evidence type="ECO:0000256" key="4">
    <source>
        <dbReference type="ARBA" id="ARBA00022989"/>
    </source>
</evidence>
<keyword evidence="3 6" id="KW-0812">Transmembrane</keyword>
<evidence type="ECO:0000256" key="5">
    <source>
        <dbReference type="ARBA" id="ARBA00023136"/>
    </source>
</evidence>
<feature type="transmembrane region" description="Helical" evidence="6">
    <location>
        <begin position="98"/>
        <end position="118"/>
    </location>
</feature>
<dbReference type="PANTHER" id="PTHR33529">
    <property type="entry name" value="SLR0882 PROTEIN-RELATED"/>
    <property type="match status" value="1"/>
</dbReference>
<dbReference type="GO" id="GO:0015920">
    <property type="term" value="P:lipopolysaccharide transport"/>
    <property type="evidence" value="ECO:0007669"/>
    <property type="project" value="TreeGrafter"/>
</dbReference>
<comment type="subcellular location">
    <subcellularLocation>
        <location evidence="1">Cell membrane</location>
        <topology evidence="1">Multi-pass membrane protein</topology>
    </subcellularLocation>
</comment>
<name>A0A4R5PPV2_9HYPH</name>
<proteinExistence type="predicted"/>
<keyword evidence="8" id="KW-1185">Reference proteome</keyword>
<gene>
    <name evidence="7" type="ORF">E2A64_07310</name>
</gene>
<keyword evidence="4 6" id="KW-1133">Transmembrane helix</keyword>
<dbReference type="OrthoDB" id="8477889at2"/>
<dbReference type="EMBL" id="SMSI01000001">
    <property type="protein sequence ID" value="TDH38893.1"/>
    <property type="molecule type" value="Genomic_DNA"/>
</dbReference>
<dbReference type="Proteomes" id="UP000295131">
    <property type="component" value="Unassembled WGS sequence"/>
</dbReference>
<feature type="transmembrane region" description="Helical" evidence="6">
    <location>
        <begin position="339"/>
        <end position="362"/>
    </location>
</feature>
<feature type="transmembrane region" description="Helical" evidence="6">
    <location>
        <begin position="54"/>
        <end position="77"/>
    </location>
</feature>
<dbReference type="AlphaFoldDB" id="A0A4R5PPV2"/>